<comment type="similarity">
    <text evidence="8">Belongs to the binding-protein-dependent transport system permease family. LivHM subfamily.</text>
</comment>
<dbReference type="EMBL" id="JBEPMM010000010">
    <property type="protein sequence ID" value="MET3693782.1"/>
    <property type="molecule type" value="Genomic_DNA"/>
</dbReference>
<comment type="subcellular location">
    <subcellularLocation>
        <location evidence="1">Cell membrane</location>
        <topology evidence="1">Multi-pass membrane protein</topology>
    </subcellularLocation>
</comment>
<feature type="transmembrane region" description="Helical" evidence="9">
    <location>
        <begin position="197"/>
        <end position="215"/>
    </location>
</feature>
<evidence type="ECO:0000313" key="11">
    <source>
        <dbReference type="Proteomes" id="UP001549145"/>
    </source>
</evidence>
<feature type="transmembrane region" description="Helical" evidence="9">
    <location>
        <begin position="265"/>
        <end position="285"/>
    </location>
</feature>
<evidence type="ECO:0000256" key="7">
    <source>
        <dbReference type="ARBA" id="ARBA00023136"/>
    </source>
</evidence>
<evidence type="ECO:0000256" key="1">
    <source>
        <dbReference type="ARBA" id="ARBA00004651"/>
    </source>
</evidence>
<dbReference type="CDD" id="cd06582">
    <property type="entry name" value="TM_PBP1_LivH_like"/>
    <property type="match status" value="1"/>
</dbReference>
<dbReference type="InterPro" id="IPR001851">
    <property type="entry name" value="ABC_transp_permease"/>
</dbReference>
<evidence type="ECO:0000256" key="3">
    <source>
        <dbReference type="ARBA" id="ARBA00022475"/>
    </source>
</evidence>
<protein>
    <submittedName>
        <fullName evidence="10">Branched-chain amino acid transport system permease protein</fullName>
    </submittedName>
</protein>
<evidence type="ECO:0000313" key="10">
    <source>
        <dbReference type="EMBL" id="MET3693782.1"/>
    </source>
</evidence>
<keyword evidence="11" id="KW-1185">Reference proteome</keyword>
<evidence type="ECO:0000256" key="8">
    <source>
        <dbReference type="ARBA" id="ARBA00037998"/>
    </source>
</evidence>
<feature type="transmembrane region" description="Helical" evidence="9">
    <location>
        <begin position="142"/>
        <end position="168"/>
    </location>
</feature>
<evidence type="ECO:0000256" key="2">
    <source>
        <dbReference type="ARBA" id="ARBA00022448"/>
    </source>
</evidence>
<keyword evidence="4 9" id="KW-0812">Transmembrane</keyword>
<dbReference type="Proteomes" id="UP001549145">
    <property type="component" value="Unassembled WGS sequence"/>
</dbReference>
<dbReference type="Pfam" id="PF02653">
    <property type="entry name" value="BPD_transp_2"/>
    <property type="match status" value="1"/>
</dbReference>
<dbReference type="PANTHER" id="PTHR11795">
    <property type="entry name" value="BRANCHED-CHAIN AMINO ACID TRANSPORT SYSTEM PERMEASE PROTEIN LIVH"/>
    <property type="match status" value="1"/>
</dbReference>
<keyword evidence="3" id="KW-1003">Cell membrane</keyword>
<organism evidence="10 11">
    <name type="scientific">Methylobacterium goesingense</name>
    <dbReference type="NCBI Taxonomy" id="243690"/>
    <lineage>
        <taxon>Bacteria</taxon>
        <taxon>Pseudomonadati</taxon>
        <taxon>Pseudomonadota</taxon>
        <taxon>Alphaproteobacteria</taxon>
        <taxon>Hyphomicrobiales</taxon>
        <taxon>Methylobacteriaceae</taxon>
        <taxon>Methylobacterium</taxon>
    </lineage>
</organism>
<gene>
    <name evidence="10" type="ORF">ABID43_003336</name>
</gene>
<keyword evidence="7 9" id="KW-0472">Membrane</keyword>
<proteinExistence type="inferred from homology"/>
<accession>A0ABV2L7F4</accession>
<dbReference type="PANTHER" id="PTHR11795:SF442">
    <property type="entry name" value="ABC TRANSPORTER ATP-BINDING PROTEIN"/>
    <property type="match status" value="1"/>
</dbReference>
<evidence type="ECO:0000256" key="4">
    <source>
        <dbReference type="ARBA" id="ARBA00022692"/>
    </source>
</evidence>
<feature type="transmembrane region" description="Helical" evidence="9">
    <location>
        <begin position="69"/>
        <end position="92"/>
    </location>
</feature>
<name>A0ABV2L7F4_9HYPH</name>
<reference evidence="10 11" key="1">
    <citation type="submission" date="2024-06" db="EMBL/GenBank/DDBJ databases">
        <title>Genomic Encyclopedia of Type Strains, Phase IV (KMG-IV): sequencing the most valuable type-strain genomes for metagenomic binning, comparative biology and taxonomic classification.</title>
        <authorList>
            <person name="Goeker M."/>
        </authorList>
    </citation>
    <scope>NUCLEOTIDE SEQUENCE [LARGE SCALE GENOMIC DNA]</scope>
    <source>
        <strain evidence="10 11">DSM 21331</strain>
    </source>
</reference>
<comment type="caution">
    <text evidence="10">The sequence shown here is derived from an EMBL/GenBank/DDBJ whole genome shotgun (WGS) entry which is preliminary data.</text>
</comment>
<feature type="transmembrane region" description="Helical" evidence="9">
    <location>
        <begin position="12"/>
        <end position="34"/>
    </location>
</feature>
<keyword evidence="6 9" id="KW-1133">Transmembrane helix</keyword>
<dbReference type="InterPro" id="IPR052157">
    <property type="entry name" value="BCAA_transport_permease"/>
</dbReference>
<evidence type="ECO:0000256" key="5">
    <source>
        <dbReference type="ARBA" id="ARBA00022970"/>
    </source>
</evidence>
<feature type="transmembrane region" description="Helical" evidence="9">
    <location>
        <begin position="235"/>
        <end position="258"/>
    </location>
</feature>
<evidence type="ECO:0000256" key="6">
    <source>
        <dbReference type="ARBA" id="ARBA00022989"/>
    </source>
</evidence>
<evidence type="ECO:0000256" key="9">
    <source>
        <dbReference type="SAM" id="Phobius"/>
    </source>
</evidence>
<keyword evidence="5" id="KW-0029">Amino-acid transport</keyword>
<keyword evidence="2" id="KW-0813">Transport</keyword>
<dbReference type="RefSeq" id="WP_238282229.1">
    <property type="nucleotide sequence ID" value="NZ_BPQL01000158.1"/>
</dbReference>
<feature type="transmembrane region" description="Helical" evidence="9">
    <location>
        <begin position="104"/>
        <end position="122"/>
    </location>
</feature>
<sequence length="298" mass="31228">MTSAFAALDLELIAMQLFSGVALGAVFVMLALGLSIIFGMLGIVNFAHGNFFMVGAYAGVFVMERTGSFWAALLVGPLMVGALGLLVERFLIRPLAGRSPDDPLLLTFGLGYVLVEGVRILFGSDGLPFATPEELSGVADLGIGYFPIYRLFVVGVVALVLVVLWYGLERTRLGLIVRAGARDPEILRVLGIDIQRLWLWVFGLGIALAALGGVLAAPMRSVNPEMGNVVLGEAFAVTVIGGMGSLMGSVVAGLLVGIVVSMTALVAPEMASIAMFAFMALVLLIRPQGLFGKPGLGV</sequence>